<reference evidence="2 3" key="1">
    <citation type="submission" date="2016-09" db="EMBL/GenBank/DDBJ databases">
        <title>Extensive genetic diversity and differential bi-allelic expression allows diatom success in the polar Southern Ocean.</title>
        <authorList>
            <consortium name="DOE Joint Genome Institute"/>
            <person name="Mock T."/>
            <person name="Otillar R.P."/>
            <person name="Strauss J."/>
            <person name="Dupont C."/>
            <person name="Frickenhaus S."/>
            <person name="Maumus F."/>
            <person name="Mcmullan M."/>
            <person name="Sanges R."/>
            <person name="Schmutz J."/>
            <person name="Toseland A."/>
            <person name="Valas R."/>
            <person name="Veluchamy A."/>
            <person name="Ward B.J."/>
            <person name="Allen A."/>
            <person name="Barry K."/>
            <person name="Falciatore A."/>
            <person name="Ferrante M."/>
            <person name="Fortunato A.E."/>
            <person name="Gloeckner G."/>
            <person name="Gruber A."/>
            <person name="Hipkin R."/>
            <person name="Janech M."/>
            <person name="Kroth P."/>
            <person name="Leese F."/>
            <person name="Lindquist E."/>
            <person name="Lyon B.R."/>
            <person name="Martin J."/>
            <person name="Mayer C."/>
            <person name="Parker M."/>
            <person name="Quesneville H."/>
            <person name="Raymond J."/>
            <person name="Uhlig C."/>
            <person name="Valentin K.U."/>
            <person name="Worden A.Z."/>
            <person name="Armbrust E.V."/>
            <person name="Bowler C."/>
            <person name="Green B."/>
            <person name="Moulton V."/>
            <person name="Van Oosterhout C."/>
            <person name="Grigoriev I."/>
        </authorList>
    </citation>
    <scope>NUCLEOTIDE SEQUENCE [LARGE SCALE GENOMIC DNA]</scope>
    <source>
        <strain evidence="2 3">CCMP1102</strain>
    </source>
</reference>
<feature type="region of interest" description="Disordered" evidence="1">
    <location>
        <begin position="128"/>
        <end position="201"/>
    </location>
</feature>
<feature type="compositionally biased region" description="Basic residues" evidence="1">
    <location>
        <begin position="329"/>
        <end position="345"/>
    </location>
</feature>
<evidence type="ECO:0000256" key="1">
    <source>
        <dbReference type="SAM" id="MobiDB-lite"/>
    </source>
</evidence>
<sequence>MADAAAFFANKKKKKKAFKFNANKIDAATISSAVHVNAPAVSAAAGALSSLTVGNGSNGGDDDAQWDDAALAAKTSRKGVAVAVPSGATTKEYAETKAMALKTHTSGNEQEDIVEKLRVEETKAKLAAAREGMEREAQRIKDDKEKKEEVVTSARFGNAAAGMSGVGGKYVPSHKRAGGTGMATGWGSRMSSSQKKVDTEDENLFPDLATADAIIEKQKLEQPAFKVNTKTPVGGGATWGASASTTTSSSAAPARARPKLNLKKKTQTAEEESAAANKVEEETPDVAVVEEVKSEAVSPVPANEEPAATDPSPANEVEVAAAPAPAPIKPKKKKKKKDISTFGKK</sequence>
<name>A0A1E7FT36_9STRA</name>
<keyword evidence="3" id="KW-1185">Reference proteome</keyword>
<feature type="compositionally biased region" description="Basic and acidic residues" evidence="1">
    <location>
        <begin position="131"/>
        <end position="150"/>
    </location>
</feature>
<feature type="compositionally biased region" description="Low complexity" evidence="1">
    <location>
        <begin position="239"/>
        <end position="252"/>
    </location>
</feature>
<accession>A0A1E7FT36</accession>
<organism evidence="2 3">
    <name type="scientific">Fragilariopsis cylindrus CCMP1102</name>
    <dbReference type="NCBI Taxonomy" id="635003"/>
    <lineage>
        <taxon>Eukaryota</taxon>
        <taxon>Sar</taxon>
        <taxon>Stramenopiles</taxon>
        <taxon>Ochrophyta</taxon>
        <taxon>Bacillariophyta</taxon>
        <taxon>Bacillariophyceae</taxon>
        <taxon>Bacillariophycidae</taxon>
        <taxon>Bacillariales</taxon>
        <taxon>Bacillariaceae</taxon>
        <taxon>Fragilariopsis</taxon>
    </lineage>
</organism>
<evidence type="ECO:0000313" key="3">
    <source>
        <dbReference type="Proteomes" id="UP000095751"/>
    </source>
</evidence>
<proteinExistence type="predicted"/>
<feature type="region of interest" description="Disordered" evidence="1">
    <location>
        <begin position="226"/>
        <end position="345"/>
    </location>
</feature>
<protein>
    <submittedName>
        <fullName evidence="2">Uncharacterized protein</fullName>
    </submittedName>
</protein>
<dbReference type="EMBL" id="KV784354">
    <property type="protein sequence ID" value="OEU21255.1"/>
    <property type="molecule type" value="Genomic_DNA"/>
</dbReference>
<dbReference type="OrthoDB" id="49204at2759"/>
<evidence type="ECO:0000313" key="2">
    <source>
        <dbReference type="EMBL" id="OEU21255.1"/>
    </source>
</evidence>
<dbReference type="KEGG" id="fcy:FRACYDRAFT_224277"/>
<dbReference type="InParanoid" id="A0A1E7FT36"/>
<feature type="compositionally biased region" description="Basic residues" evidence="1">
    <location>
        <begin position="256"/>
        <end position="266"/>
    </location>
</feature>
<gene>
    <name evidence="2" type="ORF">FRACYDRAFT_224277</name>
</gene>
<dbReference type="AlphaFoldDB" id="A0A1E7FT36"/>
<dbReference type="Proteomes" id="UP000095751">
    <property type="component" value="Unassembled WGS sequence"/>
</dbReference>